<evidence type="ECO:0008006" key="3">
    <source>
        <dbReference type="Google" id="ProtNLM"/>
    </source>
</evidence>
<protein>
    <recommendedName>
        <fullName evidence="3">Transmembrane protein</fullName>
    </recommendedName>
</protein>
<dbReference type="AlphaFoldDB" id="A0A8D8SU95"/>
<accession>A0A8D8SU95</accession>
<sequence length="193" mass="22033">MEERKKERLSHTPSISSSISSLSFPLLLSHVLPYASFVLFFTSLLLFFTRYTARYPRPSEGRQGVCQRLLSPLLLPYSQSRPGYPHLLSPRLLLLFPPSFFPPCMTIRFFLRLLPQSVLSFPLFSFTFSTFPPLFLLVRTFNNLSLFQSVISFNLQHSSPCGRKGYFISYFLLSTKLGALYLTVHGLASFPSS</sequence>
<reference evidence="2" key="1">
    <citation type="submission" date="2021-05" db="EMBL/GenBank/DDBJ databases">
        <authorList>
            <person name="Alioto T."/>
            <person name="Alioto T."/>
            <person name="Gomez Garrido J."/>
        </authorList>
    </citation>
    <scope>NUCLEOTIDE SEQUENCE</scope>
</reference>
<keyword evidence="1" id="KW-1133">Transmembrane helix</keyword>
<feature type="transmembrane region" description="Helical" evidence="1">
    <location>
        <begin position="92"/>
        <end position="111"/>
    </location>
</feature>
<proteinExistence type="predicted"/>
<organism evidence="2">
    <name type="scientific">Cacopsylla melanoneura</name>
    <dbReference type="NCBI Taxonomy" id="428564"/>
    <lineage>
        <taxon>Eukaryota</taxon>
        <taxon>Metazoa</taxon>
        <taxon>Ecdysozoa</taxon>
        <taxon>Arthropoda</taxon>
        <taxon>Hexapoda</taxon>
        <taxon>Insecta</taxon>
        <taxon>Pterygota</taxon>
        <taxon>Neoptera</taxon>
        <taxon>Paraneoptera</taxon>
        <taxon>Hemiptera</taxon>
        <taxon>Sternorrhyncha</taxon>
        <taxon>Psylloidea</taxon>
        <taxon>Psyllidae</taxon>
        <taxon>Psyllinae</taxon>
        <taxon>Cacopsylla</taxon>
    </lineage>
</organism>
<feature type="transmembrane region" description="Helical" evidence="1">
    <location>
        <begin position="167"/>
        <end position="188"/>
    </location>
</feature>
<keyword evidence="1" id="KW-0812">Transmembrane</keyword>
<dbReference type="EMBL" id="HBUF01234843">
    <property type="protein sequence ID" value="CAG6674791.1"/>
    <property type="molecule type" value="Transcribed_RNA"/>
</dbReference>
<keyword evidence="1" id="KW-0472">Membrane</keyword>
<name>A0A8D8SU95_9HEMI</name>
<feature type="transmembrane region" description="Helical" evidence="1">
    <location>
        <begin position="31"/>
        <end position="53"/>
    </location>
</feature>
<evidence type="ECO:0000313" key="2">
    <source>
        <dbReference type="EMBL" id="CAG6674791.1"/>
    </source>
</evidence>
<evidence type="ECO:0000256" key="1">
    <source>
        <dbReference type="SAM" id="Phobius"/>
    </source>
</evidence>